<dbReference type="SUPFAM" id="SSF54593">
    <property type="entry name" value="Glyoxalase/Bleomycin resistance protein/Dihydroxybiphenyl dioxygenase"/>
    <property type="match status" value="1"/>
</dbReference>
<dbReference type="EMBL" id="CP093547">
    <property type="protein sequence ID" value="UNP31499.1"/>
    <property type="molecule type" value="Genomic_DNA"/>
</dbReference>
<proteinExistence type="predicted"/>
<accession>A0ABY3XIM0</accession>
<dbReference type="Proteomes" id="UP000829194">
    <property type="component" value="Chromosome"/>
</dbReference>
<dbReference type="InterPro" id="IPR029068">
    <property type="entry name" value="Glyas_Bleomycin-R_OHBP_Dase"/>
</dbReference>
<evidence type="ECO:0000313" key="3">
    <source>
        <dbReference type="Proteomes" id="UP000829194"/>
    </source>
</evidence>
<dbReference type="RefSeq" id="WP_057942630.1">
    <property type="nucleotide sequence ID" value="NZ_CP011131.1"/>
</dbReference>
<evidence type="ECO:0000259" key="1">
    <source>
        <dbReference type="PROSITE" id="PS51819"/>
    </source>
</evidence>
<evidence type="ECO:0000313" key="2">
    <source>
        <dbReference type="EMBL" id="UNP31499.1"/>
    </source>
</evidence>
<feature type="domain" description="VOC" evidence="1">
    <location>
        <begin position="4"/>
        <end position="123"/>
    </location>
</feature>
<dbReference type="PROSITE" id="PS51819">
    <property type="entry name" value="VOC"/>
    <property type="match status" value="1"/>
</dbReference>
<reference evidence="2 3" key="1">
    <citation type="submission" date="2022-03" db="EMBL/GenBank/DDBJ databases">
        <title>Complete genome sequence of Lysobacter capsici VKM B-2533 and Lysobacter gummosus 10.1.1, promising sources of lytic agents.</title>
        <authorList>
            <person name="Tarlachkov S.V."/>
            <person name="Kudryakova I.V."/>
            <person name="Afoshin A.S."/>
            <person name="Leontyevskaya E.A."/>
            <person name="Leontyevskaya N.V."/>
        </authorList>
    </citation>
    <scope>NUCLEOTIDE SEQUENCE [LARGE SCALE GENOMIC DNA]</scope>
    <source>
        <strain evidence="2 3">10.1.1</strain>
    </source>
</reference>
<name>A0ABY3XIM0_9GAMM</name>
<dbReference type="InterPro" id="IPR004360">
    <property type="entry name" value="Glyas_Fos-R_dOase_dom"/>
</dbReference>
<dbReference type="Gene3D" id="3.30.720.110">
    <property type="match status" value="1"/>
</dbReference>
<organism evidence="2 3">
    <name type="scientific">Lysobacter gummosus</name>
    <dbReference type="NCBI Taxonomy" id="262324"/>
    <lineage>
        <taxon>Bacteria</taxon>
        <taxon>Pseudomonadati</taxon>
        <taxon>Pseudomonadota</taxon>
        <taxon>Gammaproteobacteria</taxon>
        <taxon>Lysobacterales</taxon>
        <taxon>Lysobacteraceae</taxon>
        <taxon>Lysobacter</taxon>
    </lineage>
</organism>
<dbReference type="InterPro" id="IPR037523">
    <property type="entry name" value="VOC_core"/>
</dbReference>
<dbReference type="Pfam" id="PF00903">
    <property type="entry name" value="Glyoxalase"/>
    <property type="match status" value="1"/>
</dbReference>
<keyword evidence="3" id="KW-1185">Reference proteome</keyword>
<sequence>MKVTSYYPVIMTGDVAGTAAFYQRHFGFVALFTADWYVHLQSADDPSVNLAVLDGGHHTIPESGRGRVGGLLLNFEVEDVDAVHERLREAGLPLLLSLRDEAFGQRHFITADPNGVLIDIIQPIAPSAEFAAQYEAGALPT</sequence>
<dbReference type="Gene3D" id="3.30.720.120">
    <property type="match status" value="1"/>
</dbReference>
<protein>
    <submittedName>
        <fullName evidence="2">VOC family protein</fullName>
    </submittedName>
</protein>
<dbReference type="CDD" id="cd08359">
    <property type="entry name" value="VOC_like"/>
    <property type="match status" value="1"/>
</dbReference>
<gene>
    <name evidence="2" type="ORF">MOV92_09745</name>
</gene>